<dbReference type="AlphaFoldDB" id="A0A0P8XFP1"/>
<dbReference type="SUPFAM" id="SSF57362">
    <property type="entry name" value="BPTI-like"/>
    <property type="match status" value="1"/>
</dbReference>
<feature type="chain" id="PRO_5006153912" description="BPTI/Kunitz inhibitor domain-containing protein" evidence="1">
    <location>
        <begin position="20"/>
        <end position="97"/>
    </location>
</feature>
<dbReference type="InParanoid" id="A0A0P8XFP1"/>
<feature type="signal peptide" evidence="1">
    <location>
        <begin position="1"/>
        <end position="19"/>
    </location>
</feature>
<protein>
    <recommendedName>
        <fullName evidence="4">BPTI/Kunitz inhibitor domain-containing protein</fullName>
    </recommendedName>
</protein>
<dbReference type="Proteomes" id="UP000007801">
    <property type="component" value="Unassembled WGS sequence"/>
</dbReference>
<accession>A0A0P8XFP1</accession>
<evidence type="ECO:0000313" key="2">
    <source>
        <dbReference type="EMBL" id="KPU73422.1"/>
    </source>
</evidence>
<dbReference type="GO" id="GO:0004867">
    <property type="term" value="F:serine-type endopeptidase inhibitor activity"/>
    <property type="evidence" value="ECO:0007669"/>
    <property type="project" value="InterPro"/>
</dbReference>
<dbReference type="InterPro" id="IPR036880">
    <property type="entry name" value="Kunitz_BPTI_sf"/>
</dbReference>
<name>A0A0P8XFP1_DROAN</name>
<evidence type="ECO:0000256" key="1">
    <source>
        <dbReference type="SAM" id="SignalP"/>
    </source>
</evidence>
<sequence>MKSFAVICSMILLIVVVEAKWESKDYRCTMDNSPNGILFGLPKVGTAYAFNPLKNECHSYHYDFVFGRVIFVTQAECEAACMDPMRENEEPHTPSDW</sequence>
<reference evidence="2 3" key="1">
    <citation type="journal article" date="2007" name="Nature">
        <title>Evolution of genes and genomes on the Drosophila phylogeny.</title>
        <authorList>
            <consortium name="Drosophila 12 Genomes Consortium"/>
            <person name="Clark A.G."/>
            <person name="Eisen M.B."/>
            <person name="Smith D.R."/>
            <person name="Bergman C.M."/>
            <person name="Oliver B."/>
            <person name="Markow T.A."/>
            <person name="Kaufman T.C."/>
            <person name="Kellis M."/>
            <person name="Gelbart W."/>
            <person name="Iyer V.N."/>
            <person name="Pollard D.A."/>
            <person name="Sackton T.B."/>
            <person name="Larracuente A.M."/>
            <person name="Singh N.D."/>
            <person name="Abad J.P."/>
            <person name="Abt D.N."/>
            <person name="Adryan B."/>
            <person name="Aguade M."/>
            <person name="Akashi H."/>
            <person name="Anderson W.W."/>
            <person name="Aquadro C.F."/>
            <person name="Ardell D.H."/>
            <person name="Arguello R."/>
            <person name="Artieri C.G."/>
            <person name="Barbash D.A."/>
            <person name="Barker D."/>
            <person name="Barsanti P."/>
            <person name="Batterham P."/>
            <person name="Batzoglou S."/>
            <person name="Begun D."/>
            <person name="Bhutkar A."/>
            <person name="Blanco E."/>
            <person name="Bosak S.A."/>
            <person name="Bradley R.K."/>
            <person name="Brand A.D."/>
            <person name="Brent M.R."/>
            <person name="Brooks A.N."/>
            <person name="Brown R.H."/>
            <person name="Butlin R.K."/>
            <person name="Caggese C."/>
            <person name="Calvi B.R."/>
            <person name="Bernardo de Carvalho A."/>
            <person name="Caspi A."/>
            <person name="Castrezana S."/>
            <person name="Celniker S.E."/>
            <person name="Chang J.L."/>
            <person name="Chapple C."/>
            <person name="Chatterji S."/>
            <person name="Chinwalla A."/>
            <person name="Civetta A."/>
            <person name="Clifton S.W."/>
            <person name="Comeron J.M."/>
            <person name="Costello J.C."/>
            <person name="Coyne J.A."/>
            <person name="Daub J."/>
            <person name="David R.G."/>
            <person name="Delcher A.L."/>
            <person name="Delehaunty K."/>
            <person name="Do C.B."/>
            <person name="Ebling H."/>
            <person name="Edwards K."/>
            <person name="Eickbush T."/>
            <person name="Evans J.D."/>
            <person name="Filipski A."/>
            <person name="Findeiss S."/>
            <person name="Freyhult E."/>
            <person name="Fulton L."/>
            <person name="Fulton R."/>
            <person name="Garcia A.C."/>
            <person name="Gardiner A."/>
            <person name="Garfield D.A."/>
            <person name="Garvin B.E."/>
            <person name="Gibson G."/>
            <person name="Gilbert D."/>
            <person name="Gnerre S."/>
            <person name="Godfrey J."/>
            <person name="Good R."/>
            <person name="Gotea V."/>
            <person name="Gravely B."/>
            <person name="Greenberg A.J."/>
            <person name="Griffiths-Jones S."/>
            <person name="Gross S."/>
            <person name="Guigo R."/>
            <person name="Gustafson E.A."/>
            <person name="Haerty W."/>
            <person name="Hahn M.W."/>
            <person name="Halligan D.L."/>
            <person name="Halpern A.L."/>
            <person name="Halter G.M."/>
            <person name="Han M.V."/>
            <person name="Heger A."/>
            <person name="Hillier L."/>
            <person name="Hinrichs A.S."/>
            <person name="Holmes I."/>
            <person name="Hoskins R.A."/>
            <person name="Hubisz M.J."/>
            <person name="Hultmark D."/>
            <person name="Huntley M.A."/>
            <person name="Jaffe D.B."/>
            <person name="Jagadeeshan S."/>
            <person name="Jeck W.R."/>
            <person name="Johnson J."/>
            <person name="Jones C.D."/>
            <person name="Jordan W.C."/>
            <person name="Karpen G.H."/>
            <person name="Kataoka E."/>
            <person name="Keightley P.D."/>
            <person name="Kheradpour P."/>
            <person name="Kirkness E.F."/>
            <person name="Koerich L.B."/>
            <person name="Kristiansen K."/>
            <person name="Kudrna D."/>
            <person name="Kulathinal R.J."/>
            <person name="Kumar S."/>
            <person name="Kwok R."/>
            <person name="Lander E."/>
            <person name="Langley C.H."/>
            <person name="Lapoint R."/>
            <person name="Lazzaro B.P."/>
            <person name="Lee S.J."/>
            <person name="Levesque L."/>
            <person name="Li R."/>
            <person name="Lin C.F."/>
            <person name="Lin M.F."/>
            <person name="Lindblad-Toh K."/>
            <person name="Llopart A."/>
            <person name="Long M."/>
            <person name="Low L."/>
            <person name="Lozovsky E."/>
            <person name="Lu J."/>
            <person name="Luo M."/>
            <person name="Machado C.A."/>
            <person name="Makalowski W."/>
            <person name="Marzo M."/>
            <person name="Matsuda M."/>
            <person name="Matzkin L."/>
            <person name="McAllister B."/>
            <person name="McBride C.S."/>
            <person name="McKernan B."/>
            <person name="McKernan K."/>
            <person name="Mendez-Lago M."/>
            <person name="Minx P."/>
            <person name="Mollenhauer M.U."/>
            <person name="Montooth K."/>
            <person name="Mount S.M."/>
            <person name="Mu X."/>
            <person name="Myers E."/>
            <person name="Negre B."/>
            <person name="Newfeld S."/>
            <person name="Nielsen R."/>
            <person name="Noor M.A."/>
            <person name="O'Grady P."/>
            <person name="Pachter L."/>
            <person name="Papaceit M."/>
            <person name="Parisi M.J."/>
            <person name="Parisi M."/>
            <person name="Parts L."/>
            <person name="Pedersen J.S."/>
            <person name="Pesole G."/>
            <person name="Phillippy A.M."/>
            <person name="Ponting C.P."/>
            <person name="Pop M."/>
            <person name="Porcelli D."/>
            <person name="Powell J.R."/>
            <person name="Prohaska S."/>
            <person name="Pruitt K."/>
            <person name="Puig M."/>
            <person name="Quesneville H."/>
            <person name="Ram K.R."/>
            <person name="Rand D."/>
            <person name="Rasmussen M.D."/>
            <person name="Reed L.K."/>
            <person name="Reenan R."/>
            <person name="Reily A."/>
            <person name="Remington K.A."/>
            <person name="Rieger T.T."/>
            <person name="Ritchie M.G."/>
            <person name="Robin C."/>
            <person name="Rogers Y.H."/>
            <person name="Rohde C."/>
            <person name="Rozas J."/>
            <person name="Rubenfield M.J."/>
            <person name="Ruiz A."/>
            <person name="Russo S."/>
            <person name="Salzberg S.L."/>
            <person name="Sanchez-Gracia A."/>
            <person name="Saranga D.J."/>
            <person name="Sato H."/>
            <person name="Schaeffer S.W."/>
            <person name="Schatz M.C."/>
            <person name="Schlenke T."/>
            <person name="Schwartz R."/>
            <person name="Segarra C."/>
            <person name="Singh R.S."/>
            <person name="Sirot L."/>
            <person name="Sirota M."/>
            <person name="Sisneros N.B."/>
            <person name="Smith C.D."/>
            <person name="Smith T.F."/>
            <person name="Spieth J."/>
            <person name="Stage D.E."/>
            <person name="Stark A."/>
            <person name="Stephan W."/>
            <person name="Strausberg R.L."/>
            <person name="Strempel S."/>
            <person name="Sturgill D."/>
            <person name="Sutton G."/>
            <person name="Sutton G.G."/>
            <person name="Tao W."/>
            <person name="Teichmann S."/>
            <person name="Tobari Y.N."/>
            <person name="Tomimura Y."/>
            <person name="Tsolas J.M."/>
            <person name="Valente V.L."/>
            <person name="Venter E."/>
            <person name="Venter J.C."/>
            <person name="Vicario S."/>
            <person name="Vieira F.G."/>
            <person name="Vilella A.J."/>
            <person name="Villasante A."/>
            <person name="Walenz B."/>
            <person name="Wang J."/>
            <person name="Wasserman M."/>
            <person name="Watts T."/>
            <person name="Wilson D."/>
            <person name="Wilson R.K."/>
            <person name="Wing R.A."/>
            <person name="Wolfner M.F."/>
            <person name="Wong A."/>
            <person name="Wong G.K."/>
            <person name="Wu C.I."/>
            <person name="Wu G."/>
            <person name="Yamamoto D."/>
            <person name="Yang H.P."/>
            <person name="Yang S.P."/>
            <person name="Yorke J.A."/>
            <person name="Yoshida K."/>
            <person name="Zdobnov E."/>
            <person name="Zhang P."/>
            <person name="Zhang Y."/>
            <person name="Zimin A.V."/>
            <person name="Baldwin J."/>
            <person name="Abdouelleil A."/>
            <person name="Abdulkadir J."/>
            <person name="Abebe A."/>
            <person name="Abera B."/>
            <person name="Abreu J."/>
            <person name="Acer S.C."/>
            <person name="Aftuck L."/>
            <person name="Alexander A."/>
            <person name="An P."/>
            <person name="Anderson E."/>
            <person name="Anderson S."/>
            <person name="Arachi H."/>
            <person name="Azer M."/>
            <person name="Bachantsang P."/>
            <person name="Barry A."/>
            <person name="Bayul T."/>
            <person name="Berlin A."/>
            <person name="Bessette D."/>
            <person name="Bloom T."/>
            <person name="Blye J."/>
            <person name="Boguslavskiy L."/>
            <person name="Bonnet C."/>
            <person name="Boukhgalter B."/>
            <person name="Bourzgui I."/>
            <person name="Brown A."/>
            <person name="Cahill P."/>
            <person name="Channer S."/>
            <person name="Cheshatsang Y."/>
            <person name="Chuda L."/>
            <person name="Citroen M."/>
            <person name="Collymore A."/>
            <person name="Cooke P."/>
            <person name="Costello M."/>
            <person name="D'Aco K."/>
            <person name="Daza R."/>
            <person name="De Haan G."/>
            <person name="DeGray S."/>
            <person name="DeMaso C."/>
            <person name="Dhargay N."/>
            <person name="Dooley K."/>
            <person name="Dooley E."/>
            <person name="Doricent M."/>
            <person name="Dorje P."/>
            <person name="Dorjee K."/>
            <person name="Dupes A."/>
            <person name="Elong R."/>
            <person name="Falk J."/>
            <person name="Farina A."/>
            <person name="Faro S."/>
            <person name="Ferguson D."/>
            <person name="Fisher S."/>
            <person name="Foley C.D."/>
            <person name="Franke A."/>
            <person name="Friedrich D."/>
            <person name="Gadbois L."/>
            <person name="Gearin G."/>
            <person name="Gearin C.R."/>
            <person name="Giannoukos G."/>
            <person name="Goode T."/>
            <person name="Graham J."/>
            <person name="Grandbois E."/>
            <person name="Grewal S."/>
            <person name="Gyaltsen K."/>
            <person name="Hafez N."/>
            <person name="Hagos B."/>
            <person name="Hall J."/>
            <person name="Henson C."/>
            <person name="Hollinger A."/>
            <person name="Honan T."/>
            <person name="Huard M.D."/>
            <person name="Hughes L."/>
            <person name="Hurhula B."/>
            <person name="Husby M.E."/>
            <person name="Kamat A."/>
            <person name="Kanga B."/>
            <person name="Kashin S."/>
            <person name="Khazanovich D."/>
            <person name="Kisner P."/>
            <person name="Lance K."/>
            <person name="Lara M."/>
            <person name="Lee W."/>
            <person name="Lennon N."/>
            <person name="Letendre F."/>
            <person name="LeVine R."/>
            <person name="Lipovsky A."/>
            <person name="Liu X."/>
            <person name="Liu J."/>
            <person name="Liu S."/>
            <person name="Lokyitsang T."/>
            <person name="Lokyitsang Y."/>
            <person name="Lubonja R."/>
            <person name="Lui A."/>
            <person name="MacDonald P."/>
            <person name="Magnisalis V."/>
            <person name="Maru K."/>
            <person name="Matthews C."/>
            <person name="McCusker W."/>
            <person name="McDonough S."/>
            <person name="Mehta T."/>
            <person name="Meldrim J."/>
            <person name="Meneus L."/>
            <person name="Mihai O."/>
            <person name="Mihalev A."/>
            <person name="Mihova T."/>
            <person name="Mittelman R."/>
            <person name="Mlenga V."/>
            <person name="Montmayeur A."/>
            <person name="Mulrain L."/>
            <person name="Navidi A."/>
            <person name="Naylor J."/>
            <person name="Negash T."/>
            <person name="Nguyen T."/>
            <person name="Nguyen N."/>
            <person name="Nicol R."/>
            <person name="Norbu C."/>
            <person name="Norbu N."/>
            <person name="Novod N."/>
            <person name="O'Neill B."/>
            <person name="Osman S."/>
            <person name="Markiewicz E."/>
            <person name="Oyono O.L."/>
            <person name="Patti C."/>
            <person name="Phunkhang P."/>
            <person name="Pierre F."/>
            <person name="Priest M."/>
            <person name="Raghuraman S."/>
            <person name="Rege F."/>
            <person name="Reyes R."/>
            <person name="Rise C."/>
            <person name="Rogov P."/>
            <person name="Ross K."/>
            <person name="Ryan E."/>
            <person name="Settipalli S."/>
            <person name="Shea T."/>
            <person name="Sherpa N."/>
            <person name="Shi L."/>
            <person name="Shih D."/>
            <person name="Sparrow T."/>
            <person name="Spaulding J."/>
            <person name="Stalker J."/>
            <person name="Stange-Thomann N."/>
            <person name="Stavropoulos S."/>
            <person name="Stone C."/>
            <person name="Strader C."/>
            <person name="Tesfaye S."/>
            <person name="Thomson T."/>
            <person name="Thoulutsang Y."/>
            <person name="Thoulutsang D."/>
            <person name="Topham K."/>
            <person name="Topping I."/>
            <person name="Tsamla T."/>
            <person name="Vassiliev H."/>
            <person name="Vo A."/>
            <person name="Wangchuk T."/>
            <person name="Wangdi T."/>
            <person name="Weiand M."/>
            <person name="Wilkinson J."/>
            <person name="Wilson A."/>
            <person name="Yadav S."/>
            <person name="Young G."/>
            <person name="Yu Q."/>
            <person name="Zembek L."/>
            <person name="Zhong D."/>
            <person name="Zimmer A."/>
            <person name="Zwirko Z."/>
            <person name="Jaffe D.B."/>
            <person name="Alvarez P."/>
            <person name="Brockman W."/>
            <person name="Butler J."/>
            <person name="Chin C."/>
            <person name="Gnerre S."/>
            <person name="Grabherr M."/>
            <person name="Kleber M."/>
            <person name="Mauceli E."/>
            <person name="MacCallum I."/>
        </authorList>
    </citation>
    <scope>NUCLEOTIDE SEQUENCE [LARGE SCALE GENOMIC DNA]</scope>
    <source>
        <strain evidence="3">Tucson 14024-0371.13</strain>
    </source>
</reference>
<gene>
    <name evidence="2" type="primary">Dana\GF28104</name>
    <name evidence="2" type="ORF">GF28104</name>
</gene>
<evidence type="ECO:0000313" key="3">
    <source>
        <dbReference type="Proteomes" id="UP000007801"/>
    </source>
</evidence>
<organism evidence="2 3">
    <name type="scientific">Drosophila ananassae</name>
    <name type="common">Fruit fly</name>
    <dbReference type="NCBI Taxonomy" id="7217"/>
    <lineage>
        <taxon>Eukaryota</taxon>
        <taxon>Metazoa</taxon>
        <taxon>Ecdysozoa</taxon>
        <taxon>Arthropoda</taxon>
        <taxon>Hexapoda</taxon>
        <taxon>Insecta</taxon>
        <taxon>Pterygota</taxon>
        <taxon>Neoptera</taxon>
        <taxon>Endopterygota</taxon>
        <taxon>Diptera</taxon>
        <taxon>Brachycera</taxon>
        <taxon>Muscomorpha</taxon>
        <taxon>Ephydroidea</taxon>
        <taxon>Drosophilidae</taxon>
        <taxon>Drosophila</taxon>
        <taxon>Sophophora</taxon>
    </lineage>
</organism>
<proteinExistence type="predicted"/>
<dbReference type="EMBL" id="CH902620">
    <property type="protein sequence ID" value="KPU73422.1"/>
    <property type="molecule type" value="Genomic_DNA"/>
</dbReference>
<evidence type="ECO:0008006" key="4">
    <source>
        <dbReference type="Google" id="ProtNLM"/>
    </source>
</evidence>
<keyword evidence="1" id="KW-0732">Signal</keyword>
<keyword evidence="3" id="KW-1185">Reference proteome</keyword>